<dbReference type="InterPro" id="IPR011009">
    <property type="entry name" value="Kinase-like_dom_sf"/>
</dbReference>
<dbReference type="GO" id="GO:0007165">
    <property type="term" value="P:signal transduction"/>
    <property type="evidence" value="ECO:0007669"/>
    <property type="project" value="TreeGrafter"/>
</dbReference>
<dbReference type="InterPro" id="IPR039192">
    <property type="entry name" value="STKc_GSK3"/>
</dbReference>
<feature type="domain" description="Protein kinase" evidence="9">
    <location>
        <begin position="24"/>
        <end position="319"/>
    </location>
</feature>
<dbReference type="PANTHER" id="PTHR24057">
    <property type="entry name" value="GLYCOGEN SYNTHASE KINASE-3 ALPHA"/>
    <property type="match status" value="1"/>
</dbReference>
<reference evidence="10 11" key="1">
    <citation type="submission" date="2014-11" db="EMBL/GenBank/DDBJ databases">
        <authorList>
            <person name="Zhu J."/>
            <person name="Qi W."/>
            <person name="Song R."/>
        </authorList>
    </citation>
    <scope>NUCLEOTIDE SEQUENCE [LARGE SCALE GENOMIC DNA]</scope>
</reference>
<keyword evidence="2 8" id="KW-0723">Serine/threonine-protein kinase</keyword>
<dbReference type="InterPro" id="IPR017441">
    <property type="entry name" value="Protein_kinase_ATP_BS"/>
</dbReference>
<dbReference type="InterPro" id="IPR000719">
    <property type="entry name" value="Prot_kinase_dom"/>
</dbReference>
<keyword evidence="3" id="KW-0808">Transferase</keyword>
<evidence type="ECO:0000313" key="11">
    <source>
        <dbReference type="Proteomes" id="UP000041254"/>
    </source>
</evidence>
<dbReference type="PANTHER" id="PTHR24057:SF0">
    <property type="entry name" value="PROTEIN KINASE SHAGGY-RELATED"/>
    <property type="match status" value="1"/>
</dbReference>
<accession>A0A0G4EYJ7</accession>
<evidence type="ECO:0000256" key="1">
    <source>
        <dbReference type="ARBA" id="ARBA00005527"/>
    </source>
</evidence>
<protein>
    <recommendedName>
        <fullName evidence="9">Protein kinase domain-containing protein</fullName>
    </recommendedName>
</protein>
<proteinExistence type="inferred from homology"/>
<keyword evidence="5" id="KW-0418">Kinase</keyword>
<dbReference type="InterPro" id="IPR050591">
    <property type="entry name" value="GSK-3"/>
</dbReference>
<dbReference type="OMA" id="FFESHCT"/>
<evidence type="ECO:0000259" key="9">
    <source>
        <dbReference type="PROSITE" id="PS50011"/>
    </source>
</evidence>
<feature type="binding site" evidence="7">
    <location>
        <position position="53"/>
    </location>
    <ligand>
        <name>ATP</name>
        <dbReference type="ChEBI" id="CHEBI:30616"/>
    </ligand>
</feature>
<dbReference type="AlphaFoldDB" id="A0A0G4EYJ7"/>
<name>A0A0G4EYJ7_VITBC</name>
<evidence type="ECO:0000256" key="5">
    <source>
        <dbReference type="ARBA" id="ARBA00022777"/>
    </source>
</evidence>
<dbReference type="Proteomes" id="UP000041254">
    <property type="component" value="Unassembled WGS sequence"/>
</dbReference>
<dbReference type="Gene3D" id="3.30.200.20">
    <property type="entry name" value="Phosphorylase Kinase, domain 1"/>
    <property type="match status" value="1"/>
</dbReference>
<evidence type="ECO:0000256" key="3">
    <source>
        <dbReference type="ARBA" id="ARBA00022679"/>
    </source>
</evidence>
<dbReference type="GO" id="GO:0004674">
    <property type="term" value="F:protein serine/threonine kinase activity"/>
    <property type="evidence" value="ECO:0007669"/>
    <property type="project" value="UniProtKB-KW"/>
</dbReference>
<dbReference type="FunFam" id="1.10.510.10:FF:000082">
    <property type="entry name" value="Shaggy-related protein kinase kappa"/>
    <property type="match status" value="1"/>
</dbReference>
<dbReference type="GO" id="GO:0005634">
    <property type="term" value="C:nucleus"/>
    <property type="evidence" value="ECO:0007669"/>
    <property type="project" value="TreeGrafter"/>
</dbReference>
<evidence type="ECO:0000256" key="4">
    <source>
        <dbReference type="ARBA" id="ARBA00022741"/>
    </source>
</evidence>
<dbReference type="Gene3D" id="1.10.510.10">
    <property type="entry name" value="Transferase(Phosphotransferase) domain 1"/>
    <property type="match status" value="1"/>
</dbReference>
<dbReference type="PhylomeDB" id="A0A0G4EYJ7"/>
<dbReference type="InParanoid" id="A0A0G4EYJ7"/>
<sequence>MAEVQSSSAEASSSSLVMRGSEAYSLGKALGAGSFGSVTLAQVVETKETVAIKQVLQDPRYKNRELDIMKLLRHPNVVELRDFYYTPVAAEQQRTGSHGEKASNLNVVMEYIPETVYRVVKGYTRQQRMLPMVLVKLYVYQICRGVAHLHALGICHRDIKPQNLLVDPKRHVLKICDFGSAKILKPGECSVSYICSRYYRAPELMLGATEYTTAIDIWSIGCVMGEIMLGRPLFPGTTSVDQLVKIIQTMGTPTRDQMSSMNPNYTEFRFPEVKPRQWTKIFPEGSGVCSEALGLLTGLLAYEPEKRLPLHDALAHEFFDELRDPSTRLPGDVAMPVLADFNHEEICNASTAVRPKLIAWKAAEARRAEADE</sequence>
<dbReference type="CDD" id="cd14137">
    <property type="entry name" value="STKc_GSK3"/>
    <property type="match status" value="1"/>
</dbReference>
<dbReference type="GO" id="GO:0030154">
    <property type="term" value="P:cell differentiation"/>
    <property type="evidence" value="ECO:0007669"/>
    <property type="project" value="TreeGrafter"/>
</dbReference>
<dbReference type="VEuPathDB" id="CryptoDB:Vbra_8561"/>
<dbReference type="PROSITE" id="PS00107">
    <property type="entry name" value="PROTEIN_KINASE_ATP"/>
    <property type="match status" value="1"/>
</dbReference>
<evidence type="ECO:0000256" key="6">
    <source>
        <dbReference type="ARBA" id="ARBA00022840"/>
    </source>
</evidence>
<keyword evidence="4 7" id="KW-0547">Nucleotide-binding</keyword>
<evidence type="ECO:0000256" key="2">
    <source>
        <dbReference type="ARBA" id="ARBA00022527"/>
    </source>
</evidence>
<gene>
    <name evidence="10" type="ORF">Vbra_8561</name>
</gene>
<dbReference type="InterPro" id="IPR008271">
    <property type="entry name" value="Ser/Thr_kinase_AS"/>
</dbReference>
<dbReference type="PROSITE" id="PS00108">
    <property type="entry name" value="PROTEIN_KINASE_ST"/>
    <property type="match status" value="1"/>
</dbReference>
<dbReference type="OrthoDB" id="272141at2759"/>
<dbReference type="GO" id="GO:0005737">
    <property type="term" value="C:cytoplasm"/>
    <property type="evidence" value="ECO:0007669"/>
    <property type="project" value="TreeGrafter"/>
</dbReference>
<organism evidence="10 11">
    <name type="scientific">Vitrella brassicaformis (strain CCMP3155)</name>
    <dbReference type="NCBI Taxonomy" id="1169540"/>
    <lineage>
        <taxon>Eukaryota</taxon>
        <taxon>Sar</taxon>
        <taxon>Alveolata</taxon>
        <taxon>Colpodellida</taxon>
        <taxon>Vitrellaceae</taxon>
        <taxon>Vitrella</taxon>
    </lineage>
</organism>
<dbReference type="SUPFAM" id="SSF56112">
    <property type="entry name" value="Protein kinase-like (PK-like)"/>
    <property type="match status" value="1"/>
</dbReference>
<dbReference type="EMBL" id="CDMY01000347">
    <property type="protein sequence ID" value="CEM04128.1"/>
    <property type="molecule type" value="Genomic_DNA"/>
</dbReference>
<dbReference type="Pfam" id="PF00069">
    <property type="entry name" value="Pkinase"/>
    <property type="match status" value="1"/>
</dbReference>
<keyword evidence="6 7" id="KW-0067">ATP-binding</keyword>
<keyword evidence="11" id="KW-1185">Reference proteome</keyword>
<comment type="similarity">
    <text evidence="1">Belongs to the protein kinase superfamily. CMGC Ser/Thr protein kinase family. GSK-3 subfamily.</text>
</comment>
<dbReference type="GO" id="GO:0005524">
    <property type="term" value="F:ATP binding"/>
    <property type="evidence" value="ECO:0007669"/>
    <property type="project" value="UniProtKB-UniRule"/>
</dbReference>
<evidence type="ECO:0000256" key="8">
    <source>
        <dbReference type="RuleBase" id="RU000304"/>
    </source>
</evidence>
<dbReference type="SMART" id="SM00220">
    <property type="entry name" value="S_TKc"/>
    <property type="match status" value="1"/>
</dbReference>
<dbReference type="STRING" id="1169540.A0A0G4EYJ7"/>
<dbReference type="FunCoup" id="A0A0G4EYJ7">
    <property type="interactions" value="141"/>
</dbReference>
<evidence type="ECO:0000256" key="7">
    <source>
        <dbReference type="PROSITE-ProRule" id="PRU10141"/>
    </source>
</evidence>
<dbReference type="PROSITE" id="PS50011">
    <property type="entry name" value="PROTEIN_KINASE_DOM"/>
    <property type="match status" value="1"/>
</dbReference>
<evidence type="ECO:0000313" key="10">
    <source>
        <dbReference type="EMBL" id="CEM04128.1"/>
    </source>
</evidence>